<dbReference type="Pfam" id="PF12833">
    <property type="entry name" value="HTH_18"/>
    <property type="match status" value="1"/>
</dbReference>
<dbReference type="SUPFAM" id="SSF46689">
    <property type="entry name" value="Homeodomain-like"/>
    <property type="match status" value="2"/>
</dbReference>
<dbReference type="Proteomes" id="UP000052022">
    <property type="component" value="Unassembled WGS sequence"/>
</dbReference>
<dbReference type="GO" id="GO:0003700">
    <property type="term" value="F:DNA-binding transcription factor activity"/>
    <property type="evidence" value="ECO:0007669"/>
    <property type="project" value="InterPro"/>
</dbReference>
<dbReference type="SUPFAM" id="SSF52317">
    <property type="entry name" value="Class I glutamine amidotransferase-like"/>
    <property type="match status" value="1"/>
</dbReference>
<dbReference type="Gene3D" id="1.10.10.60">
    <property type="entry name" value="Homeodomain-like"/>
    <property type="match status" value="1"/>
</dbReference>
<dbReference type="PANTHER" id="PTHR43130">
    <property type="entry name" value="ARAC-FAMILY TRANSCRIPTIONAL REGULATOR"/>
    <property type="match status" value="1"/>
</dbReference>
<dbReference type="PROSITE" id="PS00041">
    <property type="entry name" value="HTH_ARAC_FAMILY_1"/>
    <property type="match status" value="1"/>
</dbReference>
<dbReference type="PANTHER" id="PTHR43130:SF3">
    <property type="entry name" value="HTH-TYPE TRANSCRIPTIONAL REGULATOR RV1931C"/>
    <property type="match status" value="1"/>
</dbReference>
<dbReference type="InterPro" id="IPR002818">
    <property type="entry name" value="DJ-1/PfpI"/>
</dbReference>
<gene>
    <name evidence="6" type="primary">cdhR_1</name>
    <name evidence="6" type="ORF">TRM7557_00322</name>
</gene>
<evidence type="ECO:0000313" key="6">
    <source>
        <dbReference type="EMBL" id="CUH75306.1"/>
    </source>
</evidence>
<dbReference type="Gene3D" id="3.40.50.880">
    <property type="match status" value="1"/>
</dbReference>
<keyword evidence="3" id="KW-0804">Transcription</keyword>
<dbReference type="InterPro" id="IPR018060">
    <property type="entry name" value="HTH_AraC"/>
</dbReference>
<evidence type="ECO:0000256" key="4">
    <source>
        <dbReference type="SAM" id="MobiDB-lite"/>
    </source>
</evidence>
<name>A0A0P1G146_9RHOB</name>
<evidence type="ECO:0000256" key="2">
    <source>
        <dbReference type="ARBA" id="ARBA00023125"/>
    </source>
</evidence>
<dbReference type="PROSITE" id="PS01124">
    <property type="entry name" value="HTH_ARAC_FAMILY_2"/>
    <property type="match status" value="1"/>
</dbReference>
<dbReference type="InterPro" id="IPR018062">
    <property type="entry name" value="HTH_AraC-typ_CS"/>
</dbReference>
<dbReference type="Pfam" id="PF01965">
    <property type="entry name" value="DJ-1_PfpI"/>
    <property type="match status" value="1"/>
</dbReference>
<keyword evidence="2" id="KW-0238">DNA-binding</keyword>
<dbReference type="STRING" id="928856.SAMN04488049_10939"/>
<organism evidence="6 7">
    <name type="scientific">Tritonibacter multivorans</name>
    <dbReference type="NCBI Taxonomy" id="928856"/>
    <lineage>
        <taxon>Bacteria</taxon>
        <taxon>Pseudomonadati</taxon>
        <taxon>Pseudomonadota</taxon>
        <taxon>Alphaproteobacteria</taxon>
        <taxon>Rhodobacterales</taxon>
        <taxon>Paracoccaceae</taxon>
        <taxon>Tritonibacter</taxon>
    </lineage>
</organism>
<evidence type="ECO:0000256" key="3">
    <source>
        <dbReference type="ARBA" id="ARBA00023163"/>
    </source>
</evidence>
<proteinExistence type="predicted"/>
<keyword evidence="1" id="KW-0805">Transcription regulation</keyword>
<dbReference type="EMBL" id="CYSD01000012">
    <property type="protein sequence ID" value="CUH75306.1"/>
    <property type="molecule type" value="Genomic_DNA"/>
</dbReference>
<evidence type="ECO:0000259" key="5">
    <source>
        <dbReference type="PROSITE" id="PS01124"/>
    </source>
</evidence>
<dbReference type="SMART" id="SM00342">
    <property type="entry name" value="HTH_ARAC"/>
    <property type="match status" value="1"/>
</dbReference>
<dbReference type="InterPro" id="IPR029062">
    <property type="entry name" value="Class_I_gatase-like"/>
</dbReference>
<dbReference type="AlphaFoldDB" id="A0A0P1G146"/>
<dbReference type="InterPro" id="IPR052158">
    <property type="entry name" value="INH-QAR"/>
</dbReference>
<dbReference type="GO" id="GO:0043565">
    <property type="term" value="F:sequence-specific DNA binding"/>
    <property type="evidence" value="ECO:0007669"/>
    <property type="project" value="InterPro"/>
</dbReference>
<feature type="domain" description="HTH araC/xylS-type" evidence="5">
    <location>
        <begin position="262"/>
        <end position="360"/>
    </location>
</feature>
<feature type="region of interest" description="Disordered" evidence="4">
    <location>
        <begin position="358"/>
        <end position="388"/>
    </location>
</feature>
<keyword evidence="7" id="KW-1185">Reference proteome</keyword>
<reference evidence="6 7" key="1">
    <citation type="submission" date="2015-09" db="EMBL/GenBank/DDBJ databases">
        <authorList>
            <consortium name="Swine Surveillance"/>
        </authorList>
    </citation>
    <scope>NUCLEOTIDE SEQUENCE [LARGE SCALE GENOMIC DNA]</scope>
    <source>
        <strain evidence="6 7">CECT 7557</strain>
    </source>
</reference>
<evidence type="ECO:0000313" key="7">
    <source>
        <dbReference type="Proteomes" id="UP000052022"/>
    </source>
</evidence>
<evidence type="ECO:0000256" key="1">
    <source>
        <dbReference type="ARBA" id="ARBA00023015"/>
    </source>
</evidence>
<dbReference type="CDD" id="cd03136">
    <property type="entry name" value="GATase1_AraC_ArgR_like"/>
    <property type="match status" value="1"/>
</dbReference>
<sequence>MYRDVPKLSPAFSPDSDLRACRDSRSLLGKFTSGESKLMKSAKNILQPEARPLKTAVLVLDECHTLSFAATIDPMRAANRLAGRPVFDWDYVSATDDIPMLSSGLTVPTFPLARLMDCDLLLVLGGFQVVRQATPSLLSGLRRIAATGATIAGVDGGTWLMAEAGLLDGHAATTHWEELENFSARFPAVDCRSDRFAVSEGRLTSGGAMPAVEMMLHIITARLGGGFASRVGGMFLQDDPTAAQAGKKVAPLSGHRHNAITAKANAIMEASLDEPKPLAEIAEVLGTSPRSLQQQFRLRLNTTPQDHYLQLRMAEARRLVTDTDLSLMEVAQATGFSAQSSFARAFRTAHGMSARELRQEHLDQGTPPRQGRTPYGYEADEAAASRHH</sequence>
<dbReference type="InterPro" id="IPR009057">
    <property type="entry name" value="Homeodomain-like_sf"/>
</dbReference>
<protein>
    <submittedName>
        <fullName evidence="6">Carnitine catabolism transcriptional activator</fullName>
    </submittedName>
</protein>
<accession>A0A0P1G146</accession>